<keyword evidence="3 5" id="KW-0378">Hydrolase</keyword>
<feature type="domain" description="Csp protease B prodomain" evidence="7">
    <location>
        <begin position="7"/>
        <end position="60"/>
    </location>
</feature>
<dbReference type="GO" id="GO:0008233">
    <property type="term" value="F:peptidase activity"/>
    <property type="evidence" value="ECO:0007669"/>
    <property type="project" value="UniProtKB-KW"/>
</dbReference>
<accession>A0ABS4E7B8</accession>
<name>A0ABS4E7B8_9FIRM</name>
<dbReference type="InterPro" id="IPR000209">
    <property type="entry name" value="Peptidase_S8/S53_dom"/>
</dbReference>
<comment type="similarity">
    <text evidence="1 5">Belongs to the peptidase S8 family.</text>
</comment>
<feature type="domain" description="Peptidase S8/S53" evidence="6">
    <location>
        <begin position="393"/>
        <end position="510"/>
    </location>
</feature>
<dbReference type="Pfam" id="PF00082">
    <property type="entry name" value="Peptidase_S8"/>
    <property type="match status" value="2"/>
</dbReference>
<dbReference type="GO" id="GO:0006508">
    <property type="term" value="P:proteolysis"/>
    <property type="evidence" value="ECO:0007669"/>
    <property type="project" value="UniProtKB-KW"/>
</dbReference>
<dbReference type="SUPFAM" id="SSF52743">
    <property type="entry name" value="Subtilisin-like"/>
    <property type="match status" value="1"/>
</dbReference>
<sequence length="539" mass="59341">MRSIDNEIIVKYNGDVMRLEQELGVRVEILSQMYAIITFQNIEQVNQLILYPEIEYIERPFTLGLQDVQSFSSTGITSFKSRTGLTGRGTILGIIDSGIDYTLPIFRTATGESKILYYWDQSIEGNPPAGFIEGTVYDNAQINESINGPQTIPISTTSLHGTHVAGICAGIATDASIIFVRVGTRQTDVFSRSTEFMRAIKFILDRSLELRLPVAINISYGTNEGSHRGLSLFEQYIDDMCLFWKNNIVVAAGNNGDKGGHTRINLSNNLAQEVEFVIGENERILNINLWPHFVDTFRVGLITPANTRTNFMSIEARELNIRLLNTTIEGYFYPIAPYSTTRRVSIQLRSNTAIDAGIWKIVFEPIDIVMGSIDIYLPTSEGLSVNTRFLTPSKTLTTTVPGTASRVITVGSYNSRTDQVSVFSGEGDVNSGIIKPDLLAPGEGISSYLPGGTLGALSGTSMATPHVTGVCALLMQWGIADGNDLFMYSQRSKSVIIEQARRDADTKFPNDASGFGKLDMSGLYITNMANYQSEAGEYY</sequence>
<evidence type="ECO:0000256" key="3">
    <source>
        <dbReference type="ARBA" id="ARBA00022801"/>
    </source>
</evidence>
<keyword evidence="4 5" id="KW-0720">Serine protease</keyword>
<evidence type="ECO:0000259" key="6">
    <source>
        <dbReference type="Pfam" id="PF00082"/>
    </source>
</evidence>
<dbReference type="PANTHER" id="PTHR43806">
    <property type="entry name" value="PEPTIDASE S8"/>
    <property type="match status" value="1"/>
</dbReference>
<dbReference type="RefSeq" id="WP_209455441.1">
    <property type="nucleotide sequence ID" value="NZ_BAAACS010000017.1"/>
</dbReference>
<evidence type="ECO:0000256" key="4">
    <source>
        <dbReference type="ARBA" id="ARBA00022825"/>
    </source>
</evidence>
<evidence type="ECO:0000256" key="5">
    <source>
        <dbReference type="PROSITE-ProRule" id="PRU01240"/>
    </source>
</evidence>
<dbReference type="InterPro" id="IPR015500">
    <property type="entry name" value="Peptidase_S8_subtilisin-rel"/>
</dbReference>
<dbReference type="InterPro" id="IPR034045">
    <property type="entry name" value="Pep_S8_CspA-like"/>
</dbReference>
<evidence type="ECO:0000259" key="7">
    <source>
        <dbReference type="Pfam" id="PF18425"/>
    </source>
</evidence>
<dbReference type="InterPro" id="IPR041365">
    <property type="entry name" value="CspB_prodomain"/>
</dbReference>
<dbReference type="EMBL" id="JAGGJX010000001">
    <property type="protein sequence ID" value="MBP1853806.1"/>
    <property type="molecule type" value="Genomic_DNA"/>
</dbReference>
<organism evidence="8 9">
    <name type="scientific">Metaclostridioides mangenotii</name>
    <dbReference type="NCBI Taxonomy" id="1540"/>
    <lineage>
        <taxon>Bacteria</taxon>
        <taxon>Bacillati</taxon>
        <taxon>Bacillota</taxon>
        <taxon>Clostridia</taxon>
        <taxon>Peptostreptococcales</taxon>
        <taxon>Peptostreptococcaceae</taxon>
        <taxon>Metaclostridioides</taxon>
    </lineage>
</organism>
<feature type="active site" description="Charge relay system" evidence="5">
    <location>
        <position position="461"/>
    </location>
</feature>
<dbReference type="PANTHER" id="PTHR43806:SF11">
    <property type="entry name" value="CEREVISIN-RELATED"/>
    <property type="match status" value="1"/>
</dbReference>
<dbReference type="InterPro" id="IPR050131">
    <property type="entry name" value="Peptidase_S8_subtilisin-like"/>
</dbReference>
<keyword evidence="9" id="KW-1185">Reference proteome</keyword>
<evidence type="ECO:0000256" key="1">
    <source>
        <dbReference type="ARBA" id="ARBA00011073"/>
    </source>
</evidence>
<feature type="active site" description="Charge relay system" evidence="5">
    <location>
        <position position="160"/>
    </location>
</feature>
<feature type="active site" description="Charge relay system" evidence="5">
    <location>
        <position position="96"/>
    </location>
</feature>
<comment type="caution">
    <text evidence="8">The sequence shown here is derived from an EMBL/GenBank/DDBJ whole genome shotgun (WGS) entry which is preliminary data.</text>
</comment>
<evidence type="ECO:0000313" key="9">
    <source>
        <dbReference type="Proteomes" id="UP000767291"/>
    </source>
</evidence>
<reference evidence="8 9" key="1">
    <citation type="submission" date="2021-03" db="EMBL/GenBank/DDBJ databases">
        <title>Genomic Encyclopedia of Type Strains, Phase IV (KMG-IV): sequencing the most valuable type-strain genomes for metagenomic binning, comparative biology and taxonomic classification.</title>
        <authorList>
            <person name="Goeker M."/>
        </authorList>
    </citation>
    <scope>NUCLEOTIDE SEQUENCE [LARGE SCALE GENOMIC DNA]</scope>
    <source>
        <strain evidence="8 9">DSM 1289</strain>
    </source>
</reference>
<dbReference type="Gene3D" id="3.30.70.2980">
    <property type="match status" value="1"/>
</dbReference>
<dbReference type="PRINTS" id="PR00723">
    <property type="entry name" value="SUBTILISIN"/>
</dbReference>
<dbReference type="Gene3D" id="3.40.50.200">
    <property type="entry name" value="Peptidase S8/S53 domain"/>
    <property type="match status" value="1"/>
</dbReference>
<dbReference type="CDD" id="cd07478">
    <property type="entry name" value="Peptidases_S8_CspA-like"/>
    <property type="match status" value="1"/>
</dbReference>
<feature type="domain" description="Peptidase S8/S53" evidence="6">
    <location>
        <begin position="87"/>
        <end position="262"/>
    </location>
</feature>
<dbReference type="Proteomes" id="UP000767291">
    <property type="component" value="Unassembled WGS sequence"/>
</dbReference>
<keyword evidence="2 5" id="KW-0645">Protease</keyword>
<dbReference type="InterPro" id="IPR036852">
    <property type="entry name" value="Peptidase_S8/S53_dom_sf"/>
</dbReference>
<protein>
    <submittedName>
        <fullName evidence="8">Subtilisin family serine protease</fullName>
    </submittedName>
</protein>
<dbReference type="InterPro" id="IPR023828">
    <property type="entry name" value="Peptidase_S8_Ser-AS"/>
</dbReference>
<evidence type="ECO:0000313" key="8">
    <source>
        <dbReference type="EMBL" id="MBP1853806.1"/>
    </source>
</evidence>
<gene>
    <name evidence="8" type="ORF">J2Z43_000196</name>
</gene>
<dbReference type="Pfam" id="PF18425">
    <property type="entry name" value="CspB_prodomain"/>
    <property type="match status" value="1"/>
</dbReference>
<evidence type="ECO:0000256" key="2">
    <source>
        <dbReference type="ARBA" id="ARBA00022670"/>
    </source>
</evidence>
<dbReference type="PROSITE" id="PS51892">
    <property type="entry name" value="SUBTILASE"/>
    <property type="match status" value="1"/>
</dbReference>
<proteinExistence type="inferred from homology"/>
<dbReference type="PROSITE" id="PS00138">
    <property type="entry name" value="SUBTILASE_SER"/>
    <property type="match status" value="1"/>
</dbReference>
<dbReference type="Gene3D" id="2.60.120.1290">
    <property type="match status" value="1"/>
</dbReference>